<reference evidence="2" key="2">
    <citation type="submission" date="2020-06" db="EMBL/GenBank/DDBJ databases">
        <authorList>
            <person name="Sheffer M."/>
        </authorList>
    </citation>
    <scope>NUCLEOTIDE SEQUENCE</scope>
</reference>
<organism evidence="2 3">
    <name type="scientific">Argiope bruennichi</name>
    <name type="common">Wasp spider</name>
    <name type="synonym">Aranea bruennichi</name>
    <dbReference type="NCBI Taxonomy" id="94029"/>
    <lineage>
        <taxon>Eukaryota</taxon>
        <taxon>Metazoa</taxon>
        <taxon>Ecdysozoa</taxon>
        <taxon>Arthropoda</taxon>
        <taxon>Chelicerata</taxon>
        <taxon>Arachnida</taxon>
        <taxon>Araneae</taxon>
        <taxon>Araneomorphae</taxon>
        <taxon>Entelegynae</taxon>
        <taxon>Araneoidea</taxon>
        <taxon>Araneidae</taxon>
        <taxon>Argiope</taxon>
    </lineage>
</organism>
<name>A0A8T0FWX9_ARGBR</name>
<protein>
    <submittedName>
        <fullName evidence="2">Homologous recombination OB-fold protein like</fullName>
    </submittedName>
</protein>
<sequence>MTVNCSFDLEDDDFLDDTFRSIPENDLLSYSISNSASENRLNNNELRDFQVPGTSDGSKYTNINPINTDCNTMKSLSSLIKNRETVPSKEKDVNFSEMYSPNRSVNIDENAKINSRFVPGFTPKAKKRKLPGPAGFFSENDDQHFQPVDSEHFVTKCTTADIDVQNITNSQFSSEDLLLPSWQNLQAEVSSCHNLLSTAKYYSIRRVLHETSKKRLPKHLVVPVLCVLIKKFNAEESSLVLMDDTGEMSGKIDKEVLDMYKDAIHERTALILKKVTCICNILILKKQNVVSVYLDDGSVKHVQDLNSILDKEEPLKPMNCHCPGTPNEKTIKKQLFSQSCNSASISLKKALNDNHKMSKKVAPTSCTIAKSLKENNCNIKNTKTSLSTQMPIGKEKVLNILEAMLDVAKSDNSSGNITSTSSSNQHTGKFSISKSISNVACNFSNSNSTEIMKHNLTSKTLSNKKDFCNNSEPKQTFNTINNPSVAESYLEEELFCEDTDDFDDILCSLDEKSFIQEI</sequence>
<accession>A0A8T0FWX9</accession>
<evidence type="ECO:0000259" key="1">
    <source>
        <dbReference type="Pfam" id="PF15072"/>
    </source>
</evidence>
<gene>
    <name evidence="2" type="ORF">HNY73_002100</name>
</gene>
<dbReference type="OrthoDB" id="21443at2759"/>
<reference evidence="2" key="1">
    <citation type="journal article" date="2020" name="bioRxiv">
        <title>Chromosome-level reference genome of the European wasp spider Argiope bruennichi: a resource for studies on range expansion and evolutionary adaptation.</title>
        <authorList>
            <person name="Sheffer M.M."/>
            <person name="Hoppe A."/>
            <person name="Krehenwinkel H."/>
            <person name="Uhl G."/>
            <person name="Kuss A.W."/>
            <person name="Jensen L."/>
            <person name="Jensen C."/>
            <person name="Gillespie R.G."/>
            <person name="Hoff K.J."/>
            <person name="Prost S."/>
        </authorList>
    </citation>
    <scope>NUCLEOTIDE SEQUENCE</scope>
</reference>
<dbReference type="EMBL" id="JABXBU010000002">
    <property type="protein sequence ID" value="KAF8794080.1"/>
    <property type="molecule type" value="Genomic_DNA"/>
</dbReference>
<feature type="domain" description="Homologous recombination OB-fold protein OB-fold" evidence="1">
    <location>
        <begin position="222"/>
        <end position="294"/>
    </location>
</feature>
<dbReference type="Proteomes" id="UP000807504">
    <property type="component" value="Unassembled WGS sequence"/>
</dbReference>
<evidence type="ECO:0000313" key="2">
    <source>
        <dbReference type="EMBL" id="KAF8794080.1"/>
    </source>
</evidence>
<dbReference type="Pfam" id="PF15072">
    <property type="entry name" value="HROB"/>
    <property type="match status" value="1"/>
</dbReference>
<keyword evidence="3" id="KW-1185">Reference proteome</keyword>
<dbReference type="InterPro" id="IPR058570">
    <property type="entry name" value="HROB_OB"/>
</dbReference>
<comment type="caution">
    <text evidence="2">The sequence shown here is derived from an EMBL/GenBank/DDBJ whole genome shotgun (WGS) entry which is preliminary data.</text>
</comment>
<dbReference type="AlphaFoldDB" id="A0A8T0FWX9"/>
<evidence type="ECO:0000313" key="3">
    <source>
        <dbReference type="Proteomes" id="UP000807504"/>
    </source>
</evidence>
<proteinExistence type="predicted"/>
<dbReference type="GO" id="GO:0000725">
    <property type="term" value="P:recombinational repair"/>
    <property type="evidence" value="ECO:0007669"/>
    <property type="project" value="InterPro"/>
</dbReference>